<feature type="compositionally biased region" description="Polar residues" evidence="2">
    <location>
        <begin position="1359"/>
        <end position="1372"/>
    </location>
</feature>
<organism evidence="3 4">
    <name type="scientific">Asterophora parasitica</name>
    <dbReference type="NCBI Taxonomy" id="117018"/>
    <lineage>
        <taxon>Eukaryota</taxon>
        <taxon>Fungi</taxon>
        <taxon>Dikarya</taxon>
        <taxon>Basidiomycota</taxon>
        <taxon>Agaricomycotina</taxon>
        <taxon>Agaricomycetes</taxon>
        <taxon>Agaricomycetidae</taxon>
        <taxon>Agaricales</taxon>
        <taxon>Tricholomatineae</taxon>
        <taxon>Lyophyllaceae</taxon>
        <taxon>Asterophora</taxon>
    </lineage>
</organism>
<feature type="compositionally biased region" description="Pro residues" evidence="2">
    <location>
        <begin position="816"/>
        <end position="828"/>
    </location>
</feature>
<dbReference type="Proteomes" id="UP000775547">
    <property type="component" value="Unassembled WGS sequence"/>
</dbReference>
<comment type="caution">
    <text evidence="3">The sequence shown here is derived from an EMBL/GenBank/DDBJ whole genome shotgun (WGS) entry which is preliminary data.</text>
</comment>
<feature type="region of interest" description="Disordered" evidence="2">
    <location>
        <begin position="1038"/>
        <end position="1131"/>
    </location>
</feature>
<keyword evidence="4" id="KW-1185">Reference proteome</keyword>
<feature type="region of interest" description="Disordered" evidence="2">
    <location>
        <begin position="811"/>
        <end position="975"/>
    </location>
</feature>
<feature type="compositionally biased region" description="Low complexity" evidence="2">
    <location>
        <begin position="958"/>
        <end position="973"/>
    </location>
</feature>
<feature type="region of interest" description="Disordered" evidence="2">
    <location>
        <begin position="1467"/>
        <end position="1500"/>
    </location>
</feature>
<feature type="region of interest" description="Disordered" evidence="2">
    <location>
        <begin position="1351"/>
        <end position="1433"/>
    </location>
</feature>
<feature type="region of interest" description="Disordered" evidence="2">
    <location>
        <begin position="524"/>
        <end position="587"/>
    </location>
</feature>
<evidence type="ECO:0000256" key="2">
    <source>
        <dbReference type="SAM" id="MobiDB-lite"/>
    </source>
</evidence>
<feature type="coiled-coil region" evidence="1">
    <location>
        <begin position="1234"/>
        <end position="1315"/>
    </location>
</feature>
<reference evidence="3" key="2">
    <citation type="submission" date="2021-10" db="EMBL/GenBank/DDBJ databases">
        <title>Phylogenomics reveals ancestral predisposition of the termite-cultivated fungus Termitomyces towards a domesticated lifestyle.</title>
        <authorList>
            <person name="Auxier B."/>
            <person name="Grum-Grzhimaylo A."/>
            <person name="Cardenas M.E."/>
            <person name="Lodge J.D."/>
            <person name="Laessoe T."/>
            <person name="Pedersen O."/>
            <person name="Smith M.E."/>
            <person name="Kuyper T.W."/>
            <person name="Franco-Molano E.A."/>
            <person name="Baroni T.J."/>
            <person name="Aanen D.K."/>
        </authorList>
    </citation>
    <scope>NUCLEOTIDE SEQUENCE</scope>
    <source>
        <strain evidence="3">AP01</strain>
        <tissue evidence="3">Mycelium</tissue>
    </source>
</reference>
<reference evidence="3" key="1">
    <citation type="submission" date="2020-07" db="EMBL/GenBank/DDBJ databases">
        <authorList>
            <person name="Nieuwenhuis M."/>
            <person name="Van De Peppel L.J.J."/>
        </authorList>
    </citation>
    <scope>NUCLEOTIDE SEQUENCE</scope>
    <source>
        <strain evidence="3">AP01</strain>
        <tissue evidence="3">Mycelium</tissue>
    </source>
</reference>
<feature type="compositionally biased region" description="Low complexity" evidence="2">
    <location>
        <begin position="606"/>
        <end position="621"/>
    </location>
</feature>
<proteinExistence type="predicted"/>
<feature type="compositionally biased region" description="Polar residues" evidence="2">
    <location>
        <begin position="1382"/>
        <end position="1392"/>
    </location>
</feature>
<feature type="region of interest" description="Disordered" evidence="2">
    <location>
        <begin position="382"/>
        <end position="418"/>
    </location>
</feature>
<feature type="region of interest" description="Disordered" evidence="2">
    <location>
        <begin position="606"/>
        <end position="627"/>
    </location>
</feature>
<feature type="region of interest" description="Disordered" evidence="2">
    <location>
        <begin position="1"/>
        <end position="36"/>
    </location>
</feature>
<dbReference type="OrthoDB" id="3271284at2759"/>
<sequence>MPALPSFISYRPKRKTKTPLKVSSPLPVQNPLPFSSPHTYASPRILDINDGLPNPAIPDPEANPYFSVTNTPRVQLDVEIDPEPLTDWFPTTLLNSEPFALSREGEHGQTPGASGSGALYGNGYDVPVARGNDGGFQLDAERETISVEEYRDESGDEQLRSLNSAEYVTELGAIDASNLVAELGMERYLEPSQASSKKSAPSPIKIPNAALHGPQIQLIRPTEFSRPISQISSSESSAVSGTTLARALLANTFVLSGETRASRYRSGASNMTRIDSATLPQGEFSPYWRDRTSVEVALSPGSAVGPVPPVPDNADLVYVPPQAKPRVTSASGSLHLDRDEEGEHLHGQQNQENTRASHHISREIEATYPQPSTSQLAYTLSEGAEHDGPGRDAAPPLPPKHSHRYSITPSSKGGSDIIPEAITSLSDAPSSAKYLDNVLDYYSFADSPEPTVERNFRLPFSPITEVTEESSSQLSPPTPYRSDSRGSKRSLPPGRFFLGSTPSASIGGVRVDWNVRSSTSGRKESVSKVLLPYGDRPGVQVAEGSINSRSSNPSASPSSSHSTPDPSTSHLPPPSGVFNRLRSGSAPSPIKVVRDLHDLTAYNITVTPRTGGSTSSTPTTGDSDIVQQTFPETPSAFTPGFSPNGITSPGMRGPSAMGDYMSMGPPQTPMSAFLPTAGNLQPSLVQQVLLTRAATSVRGARHSRQASLTKLMRQQGHPYPQPTSIVMSNRAPTLADQASSSQVGQGTPGSTVEYSKVAEAAEASQEPMPPLISGSRPVVVVERPSPIEAEPRSSQPNHTPEAPALNIASLSYQTPPTVPSPLAEPPTTPSSSSHGSEEAVLAYAVASGYPSVEHSRAPSRTGSKRSDASTGSPKSMKYLPRLYPAPRMPSAPTDFPAPLPPSKSPPAQILERSLGHSNDGPSSSSMSSLGAKVPPPQRGDISPVDRNEPTQTPTPMDTPVASTSTLVSSSPLTGRRPKVISQLISNAHVSVSSSSLYSLSYDARMSPPSYFSVINSDRAAGESTPTGGSYDQNFRFGTPVQEPHSPPPNGREFAVGTTADRMQPKGSQTMNNPRRPRVRPPLPAGPRRPSQLPGSLPFSSMAAMRDRSGSVSSVGSQIPSGRRVPSVPLPSPRFQTSPLKWRGYTMDAAKWTFTSTQLQAIVSRAIKQSSEASSIRLLRLETLDKDIPEEVERLETLRTDTKSKYKTLARRRANKLDSLASCLATPDQDCLALAIRLTAELKEISGAMDKLTEELHSVDEQLSQLTQLCQGHSTSALAMALGKLYGSFQKQFAEAQALRQQVEALEAERDEAWKQAEDVAHDYEDLRSGKIESPEAENRFIRVASVRKSSVRATKAGLRNTSIRSNQRASTGSTGGRGYGANTPSSSRSTYTEDLPPVPPLPRHRPVDIKTNLPLRTSTVTGLSVEGPTPTSETRAMVRAQDELYEMLGIHPNERARRSRSVIGVPGESEFSQHLASPSYSDVPPNTGRRASLPGSAPVTPGPFNALTADVSIILTSDRAGWI</sequence>
<evidence type="ECO:0000313" key="3">
    <source>
        <dbReference type="EMBL" id="KAG5641553.1"/>
    </source>
</evidence>
<feature type="compositionally biased region" description="Low complexity" evidence="2">
    <location>
        <begin position="1109"/>
        <end position="1126"/>
    </location>
</feature>
<dbReference type="EMBL" id="JABCKV010000291">
    <property type="protein sequence ID" value="KAG5641553.1"/>
    <property type="molecule type" value="Genomic_DNA"/>
</dbReference>
<protein>
    <submittedName>
        <fullName evidence="3">Uncharacterized protein</fullName>
    </submittedName>
</protein>
<evidence type="ECO:0000256" key="1">
    <source>
        <dbReference type="SAM" id="Coils"/>
    </source>
</evidence>
<feature type="compositionally biased region" description="Polar residues" evidence="2">
    <location>
        <begin position="1470"/>
        <end position="1480"/>
    </location>
</feature>
<feature type="compositionally biased region" description="Pro residues" evidence="2">
    <location>
        <begin position="895"/>
        <end position="904"/>
    </location>
</feature>
<evidence type="ECO:0000313" key="4">
    <source>
        <dbReference type="Proteomes" id="UP000775547"/>
    </source>
</evidence>
<name>A0A9P7G3R8_9AGAR</name>
<accession>A0A9P7G3R8</accession>
<keyword evidence="1" id="KW-0175">Coiled coil</keyword>
<gene>
    <name evidence="3" type="ORF">DXG03_004788</name>
</gene>
<feature type="region of interest" description="Disordered" evidence="2">
    <location>
        <begin position="464"/>
        <end position="496"/>
    </location>
</feature>
<feature type="compositionally biased region" description="Low complexity" evidence="2">
    <location>
        <begin position="545"/>
        <end position="570"/>
    </location>
</feature>